<feature type="transmembrane region" description="Helical" evidence="16">
    <location>
        <begin position="94"/>
        <end position="115"/>
    </location>
</feature>
<evidence type="ECO:0000256" key="5">
    <source>
        <dbReference type="ARBA" id="ARBA00014581"/>
    </source>
</evidence>
<dbReference type="RefSeq" id="WP_242776590.1">
    <property type="nucleotide sequence ID" value="NZ_JALDAY010000018.1"/>
</dbReference>
<keyword evidence="8 16" id="KW-0812">Transmembrane</keyword>
<feature type="transmembrane region" description="Helical" evidence="16">
    <location>
        <begin position="37"/>
        <end position="56"/>
    </location>
</feature>
<feature type="transmembrane region" description="Helical" evidence="16">
    <location>
        <begin position="62"/>
        <end position="82"/>
    </location>
</feature>
<dbReference type="PIRSF" id="PIRSF000204">
    <property type="entry name" value="PNTB"/>
    <property type="match status" value="1"/>
</dbReference>
<feature type="transmembrane region" description="Helical" evidence="16">
    <location>
        <begin position="219"/>
        <end position="238"/>
    </location>
</feature>
<evidence type="ECO:0000256" key="4">
    <source>
        <dbReference type="ARBA" id="ARBA00012943"/>
    </source>
</evidence>
<evidence type="ECO:0000256" key="3">
    <source>
        <dbReference type="ARBA" id="ARBA00007919"/>
    </source>
</evidence>
<evidence type="ECO:0000256" key="6">
    <source>
        <dbReference type="ARBA" id="ARBA00022475"/>
    </source>
</evidence>
<dbReference type="Proteomes" id="UP001165269">
    <property type="component" value="Unassembled WGS sequence"/>
</dbReference>
<evidence type="ECO:0000313" key="19">
    <source>
        <dbReference type="Proteomes" id="UP001165269"/>
    </source>
</evidence>
<protein>
    <recommendedName>
        <fullName evidence="5 15">NAD(P) transhydrogenase subunit beta</fullName>
        <ecNumber evidence="4 15">7.1.1.1</ecNumber>
    </recommendedName>
    <alternativeName>
        <fullName evidence="15">Nicotinamide nucleotide transhydrogenase subunit beta</fullName>
    </alternativeName>
</protein>
<reference evidence="18" key="1">
    <citation type="submission" date="2022-03" db="EMBL/GenBank/DDBJ databases">
        <title>Streptomyces 7R015 and 7R016 isolated from Barleria lupulina in Thailand.</title>
        <authorList>
            <person name="Kanchanasin P."/>
            <person name="Phongsopitanun W."/>
            <person name="Tanasupawat S."/>
        </authorList>
    </citation>
    <scope>NUCLEOTIDE SEQUENCE</scope>
    <source>
        <strain evidence="18">7R015</strain>
    </source>
</reference>
<proteinExistence type="inferred from homology"/>
<evidence type="ECO:0000256" key="16">
    <source>
        <dbReference type="SAM" id="Phobius"/>
    </source>
</evidence>
<evidence type="ECO:0000256" key="2">
    <source>
        <dbReference type="ARBA" id="ARBA00004429"/>
    </source>
</evidence>
<evidence type="ECO:0000256" key="11">
    <source>
        <dbReference type="ARBA" id="ARBA00022989"/>
    </source>
</evidence>
<dbReference type="PANTHER" id="PTHR44758:SF1">
    <property type="entry name" value="NAD(P) TRANSHYDROGENASE SUBUNIT BETA"/>
    <property type="match status" value="1"/>
</dbReference>
<keyword evidence="6 15" id="KW-1003">Cell membrane</keyword>
<evidence type="ECO:0000256" key="14">
    <source>
        <dbReference type="ARBA" id="ARBA00048202"/>
    </source>
</evidence>
<keyword evidence="12 15" id="KW-0520">NAD</keyword>
<evidence type="ECO:0000256" key="13">
    <source>
        <dbReference type="ARBA" id="ARBA00023136"/>
    </source>
</evidence>
<evidence type="ECO:0000256" key="1">
    <source>
        <dbReference type="ARBA" id="ARBA00003943"/>
    </source>
</evidence>
<feature type="domain" description="NADP transhydrogenase beta-like" evidence="17">
    <location>
        <begin position="10"/>
        <end position="462"/>
    </location>
</feature>
<evidence type="ECO:0000256" key="7">
    <source>
        <dbReference type="ARBA" id="ARBA00022519"/>
    </source>
</evidence>
<evidence type="ECO:0000256" key="12">
    <source>
        <dbReference type="ARBA" id="ARBA00023027"/>
    </source>
</evidence>
<gene>
    <name evidence="18" type="ORF">MQP27_44715</name>
</gene>
<evidence type="ECO:0000259" key="17">
    <source>
        <dbReference type="Pfam" id="PF02233"/>
    </source>
</evidence>
<keyword evidence="9 15" id="KW-0521">NADP</keyword>
<dbReference type="InterPro" id="IPR012136">
    <property type="entry name" value="NADH_DH_b"/>
</dbReference>
<evidence type="ECO:0000256" key="15">
    <source>
        <dbReference type="PIRNR" id="PIRNR000204"/>
    </source>
</evidence>
<evidence type="ECO:0000313" key="18">
    <source>
        <dbReference type="EMBL" id="MCI3278193.1"/>
    </source>
</evidence>
<keyword evidence="7 15" id="KW-0997">Cell inner membrane</keyword>
<feature type="transmembrane region" description="Helical" evidence="16">
    <location>
        <begin position="135"/>
        <end position="156"/>
    </location>
</feature>
<dbReference type="InterPro" id="IPR029035">
    <property type="entry name" value="DHS-like_NAD/FAD-binding_dom"/>
</dbReference>
<comment type="subcellular location">
    <subcellularLocation>
        <location evidence="2">Cell inner membrane</location>
        <topology evidence="2">Multi-pass membrane protein</topology>
    </subcellularLocation>
</comment>
<dbReference type="Pfam" id="PF02233">
    <property type="entry name" value="PNTB"/>
    <property type="match status" value="1"/>
</dbReference>
<keyword evidence="19" id="KW-1185">Reference proteome</keyword>
<organism evidence="18 19">
    <name type="scientific">Streptomyces cylindrosporus</name>
    <dbReference type="NCBI Taxonomy" id="2927583"/>
    <lineage>
        <taxon>Bacteria</taxon>
        <taxon>Bacillati</taxon>
        <taxon>Actinomycetota</taxon>
        <taxon>Actinomycetes</taxon>
        <taxon>Kitasatosporales</taxon>
        <taxon>Streptomycetaceae</taxon>
        <taxon>Streptomyces</taxon>
    </lineage>
</organism>
<dbReference type="EMBL" id="JALDAY010000018">
    <property type="protein sequence ID" value="MCI3278193.1"/>
    <property type="molecule type" value="Genomic_DNA"/>
</dbReference>
<evidence type="ECO:0000256" key="9">
    <source>
        <dbReference type="ARBA" id="ARBA00022857"/>
    </source>
</evidence>
<dbReference type="InterPro" id="IPR034300">
    <property type="entry name" value="PNTB-like"/>
</dbReference>
<dbReference type="EC" id="7.1.1.1" evidence="4 15"/>
<comment type="similarity">
    <text evidence="3 15">Belongs to the PNT beta subunit family.</text>
</comment>
<dbReference type="PANTHER" id="PTHR44758">
    <property type="entry name" value="NAD(P) TRANSHYDROGENASE SUBUNIT BETA"/>
    <property type="match status" value="1"/>
</dbReference>
<evidence type="ECO:0000256" key="10">
    <source>
        <dbReference type="ARBA" id="ARBA00022967"/>
    </source>
</evidence>
<feature type="transmembrane region" description="Helical" evidence="16">
    <location>
        <begin position="6"/>
        <end position="25"/>
    </location>
</feature>
<comment type="caution">
    <text evidence="18">The sequence shown here is derived from an EMBL/GenBank/DDBJ whole genome shotgun (WGS) entry which is preliminary data.</text>
</comment>
<sequence length="470" mass="47720">MDTVSNAVHYVFLAAAVCFVLGLHLMNHPRTARRGNAISASGMAVAIAATVWLVAHEGTITTTGWLVLVSGGLVGAALGLYAAREVKMTAMPQLVSLFNAVGGGAAALIAVNDLLQADDPAALGARVSLPGALDIVIGAVTFSGSLIAAGKLQGVVSGAPVVFPGARLLNVALPLSFVAGTVWLVLSPDSLTALYGLVAVALLFGVTMVLPIGGADMPVVIALLNAFTGSAVAMAGFVLDETALIIAGMLVSSSGGILTKLMADAMNRSIANVVVGGFGTGDSAPAATGGAPAQVRSVSADDVAVQLAYASRVVFVPGYGLAAAQAQHELGDLAQLLTDHGVEVSYAIHPVAGRMPGHMNVLLAEANVPYPQLKEMDEVNPEFPQADVALVIGANDVTNPIARKPGNAISGMPILDVDKAKSVVVIKRSMGHGYAGIDNELYTNPKTGMFFTDAKKGLSELKAAVGEFVG</sequence>
<keyword evidence="11 16" id="KW-1133">Transmembrane helix</keyword>
<accession>A0ABS9YLS4</accession>
<name>A0ABS9YLS4_9ACTN</name>
<feature type="transmembrane region" description="Helical" evidence="16">
    <location>
        <begin position="192"/>
        <end position="212"/>
    </location>
</feature>
<keyword evidence="10 15" id="KW-1278">Translocase</keyword>
<comment type="function">
    <text evidence="1 15">The transhydrogenation between NADH and NADP is coupled to respiration and ATP hydrolysis and functions as a proton pump across the membrane.</text>
</comment>
<comment type="catalytic activity">
    <reaction evidence="14 15">
        <text>NAD(+) + NADPH + H(+)(in) = NADH + NADP(+) + H(+)(out)</text>
        <dbReference type="Rhea" id="RHEA:47992"/>
        <dbReference type="ChEBI" id="CHEBI:15378"/>
        <dbReference type="ChEBI" id="CHEBI:57540"/>
        <dbReference type="ChEBI" id="CHEBI:57783"/>
        <dbReference type="ChEBI" id="CHEBI:57945"/>
        <dbReference type="ChEBI" id="CHEBI:58349"/>
        <dbReference type="EC" id="7.1.1.1"/>
    </reaction>
</comment>
<keyword evidence="13 15" id="KW-0472">Membrane</keyword>
<dbReference type="Gene3D" id="3.40.50.1220">
    <property type="entry name" value="TPP-binding domain"/>
    <property type="match status" value="1"/>
</dbReference>
<feature type="transmembrane region" description="Helical" evidence="16">
    <location>
        <begin position="168"/>
        <end position="186"/>
    </location>
</feature>
<evidence type="ECO:0000256" key="8">
    <source>
        <dbReference type="ARBA" id="ARBA00022692"/>
    </source>
</evidence>
<dbReference type="SUPFAM" id="SSF52467">
    <property type="entry name" value="DHS-like NAD/FAD-binding domain"/>
    <property type="match status" value="1"/>
</dbReference>